<gene>
    <name evidence="1" type="ORF">B4098_0348</name>
</gene>
<organism evidence="1 2">
    <name type="scientific">Heyndrickxia coagulans</name>
    <name type="common">Weizmannia coagulans</name>
    <dbReference type="NCBI Taxonomy" id="1398"/>
    <lineage>
        <taxon>Bacteria</taxon>
        <taxon>Bacillati</taxon>
        <taxon>Bacillota</taxon>
        <taxon>Bacilli</taxon>
        <taxon>Bacillales</taxon>
        <taxon>Bacillaceae</taxon>
        <taxon>Heyndrickxia</taxon>
    </lineage>
</organism>
<dbReference type="AlphaFoldDB" id="A0A150JV68"/>
<reference evidence="1 2" key="1">
    <citation type="submission" date="2016-01" db="EMBL/GenBank/DDBJ databases">
        <title>Genome Sequences of Twelve Sporeforming Bacillus Species Isolated from Foods.</title>
        <authorList>
            <person name="Berendsen E.M."/>
            <person name="Wells-Bennik M.H."/>
            <person name="Krawcyk A.O."/>
            <person name="De Jong A."/>
            <person name="Holsappel S."/>
            <person name="Eijlander R.T."/>
            <person name="Kuipers O.P."/>
        </authorList>
    </citation>
    <scope>NUCLEOTIDE SEQUENCE [LARGE SCALE GENOMIC DNA]</scope>
    <source>
        <strain evidence="1 2">B4098</strain>
    </source>
</reference>
<accession>A0A150JV68</accession>
<evidence type="ECO:0000313" key="2">
    <source>
        <dbReference type="Proteomes" id="UP000075288"/>
    </source>
</evidence>
<protein>
    <submittedName>
        <fullName evidence="1">Uncharacterized protein</fullName>
    </submittedName>
</protein>
<dbReference type="Proteomes" id="UP000075288">
    <property type="component" value="Unassembled WGS sequence"/>
</dbReference>
<dbReference type="EMBL" id="LQYG01000081">
    <property type="protein sequence ID" value="KYC60948.1"/>
    <property type="molecule type" value="Genomic_DNA"/>
</dbReference>
<proteinExistence type="predicted"/>
<evidence type="ECO:0000313" key="1">
    <source>
        <dbReference type="EMBL" id="KYC60948.1"/>
    </source>
</evidence>
<comment type="caution">
    <text evidence="1">The sequence shown here is derived from an EMBL/GenBank/DDBJ whole genome shotgun (WGS) entry which is preliminary data.</text>
</comment>
<sequence length="50" mass="5471">MKGKTLGRKAANCFSSPDEGQNTRLGSGELFFIGTMKDKTRDWEAVNCSS</sequence>
<dbReference type="PATRIC" id="fig|1398.24.peg.2837"/>
<name>A0A150JV68_HEYCO</name>